<dbReference type="GO" id="GO:0003824">
    <property type="term" value="F:catalytic activity"/>
    <property type="evidence" value="ECO:0007669"/>
    <property type="project" value="InterPro"/>
</dbReference>
<dbReference type="Proteomes" id="UP000308549">
    <property type="component" value="Unassembled WGS sequence"/>
</dbReference>
<gene>
    <name evidence="3" type="ORF">B0A50_00828</name>
</gene>
<accession>A0A4U0UFR2</accession>
<dbReference type="InterPro" id="IPR023631">
    <property type="entry name" value="Amidase_dom"/>
</dbReference>
<evidence type="ECO:0000313" key="4">
    <source>
        <dbReference type="Proteomes" id="UP000308549"/>
    </source>
</evidence>
<dbReference type="SUPFAM" id="SSF75304">
    <property type="entry name" value="Amidase signature (AS) enzymes"/>
    <property type="match status" value="1"/>
</dbReference>
<feature type="domain" description="Amidase" evidence="2">
    <location>
        <begin position="136"/>
        <end position="552"/>
    </location>
</feature>
<dbReference type="PANTHER" id="PTHR11895">
    <property type="entry name" value="TRANSAMIDASE"/>
    <property type="match status" value="1"/>
</dbReference>
<comment type="caution">
    <text evidence="3">The sequence shown here is derived from an EMBL/GenBank/DDBJ whole genome shotgun (WGS) entry which is preliminary data.</text>
</comment>
<keyword evidence="4" id="KW-1185">Reference proteome</keyword>
<dbReference type="InterPro" id="IPR020556">
    <property type="entry name" value="Amidase_CS"/>
</dbReference>
<dbReference type="PANTHER" id="PTHR11895:SF67">
    <property type="entry name" value="AMIDASE DOMAIN-CONTAINING PROTEIN"/>
    <property type="match status" value="1"/>
</dbReference>
<dbReference type="OrthoDB" id="421993at2759"/>
<protein>
    <recommendedName>
        <fullName evidence="2">Amidase domain-containing protein</fullName>
    </recommendedName>
</protein>
<proteinExistence type="inferred from homology"/>
<evidence type="ECO:0000259" key="2">
    <source>
        <dbReference type="Pfam" id="PF01425"/>
    </source>
</evidence>
<dbReference type="InterPro" id="IPR036928">
    <property type="entry name" value="AS_sf"/>
</dbReference>
<dbReference type="EMBL" id="NAJL01000003">
    <property type="protein sequence ID" value="TKA33275.1"/>
    <property type="molecule type" value="Genomic_DNA"/>
</dbReference>
<dbReference type="InterPro" id="IPR000120">
    <property type="entry name" value="Amidase"/>
</dbReference>
<dbReference type="PROSITE" id="PS00571">
    <property type="entry name" value="AMIDASES"/>
    <property type="match status" value="1"/>
</dbReference>
<name>A0A4U0UFR2_9PEZI</name>
<sequence length="594" mass="64934">MHGRPEAKACLLPYEPPEEPNNPVLRGLPLYYGAKLVSASGLVQDYLWYNAGFKKLRNRPELKNVEPRYEPTVTRVELEHVEGDRPLSQAFVKEVGNGRQRRDSPYHSVLDYHEAFKAGELTPSLVVEALLPLIVRDAKTASRHATAFLESRGDNVREAAQQSTRRYAEGKPLGVLDGVPVAIKDEEDVAGYQKCLGSKTDYTNKDDVSSYCVQLWIDAGAIIIGKTNMHELGMDTTNNNPNYGTPLNPHNDRYYCGGSSGGSAYAVSAGLVPLALGNDGGGSVRIPSSYTGVYGLKPSAGRISIRPTANLAKSTSVPGPMACHMTDIQIGWKLMSQPDPINQQPPPPPPRPQTNFQLKRKKFLGIYQPWLDRADSTVRAAYQQALNYLTTKLGYEVVDITIPLIHDGQLAHAMTILCEVASGVSSVQDLTPANQILPSVGGRTPAIDLLQAQKVRNLLMQHLAYLWDEHHGMIILTPTTPNAGWAYHPGDLKYGCSDGDMQMRSMEYVWLANFTGCPALSAPMGYLDPVVGEGKVPIGLMGLGEWCSEDELIAFGYDCETYLHEQHEGGRVGPENFVDVMGLAAEDDGKVSSE</sequence>
<dbReference type="Pfam" id="PF01425">
    <property type="entry name" value="Amidase"/>
    <property type="match status" value="1"/>
</dbReference>
<comment type="similarity">
    <text evidence="1">Belongs to the amidase family.</text>
</comment>
<evidence type="ECO:0000313" key="3">
    <source>
        <dbReference type="EMBL" id="TKA33275.1"/>
    </source>
</evidence>
<evidence type="ECO:0000256" key="1">
    <source>
        <dbReference type="ARBA" id="ARBA00009199"/>
    </source>
</evidence>
<dbReference type="AlphaFoldDB" id="A0A4U0UFR2"/>
<dbReference type="Gene3D" id="3.90.1300.10">
    <property type="entry name" value="Amidase signature (AS) domain"/>
    <property type="match status" value="1"/>
</dbReference>
<organism evidence="3 4">
    <name type="scientific">Salinomyces thailandicus</name>
    <dbReference type="NCBI Taxonomy" id="706561"/>
    <lineage>
        <taxon>Eukaryota</taxon>
        <taxon>Fungi</taxon>
        <taxon>Dikarya</taxon>
        <taxon>Ascomycota</taxon>
        <taxon>Pezizomycotina</taxon>
        <taxon>Dothideomycetes</taxon>
        <taxon>Dothideomycetidae</taxon>
        <taxon>Mycosphaerellales</taxon>
        <taxon>Teratosphaeriaceae</taxon>
        <taxon>Salinomyces</taxon>
    </lineage>
</organism>
<reference evidence="3 4" key="1">
    <citation type="submission" date="2017-03" db="EMBL/GenBank/DDBJ databases">
        <title>Genomes of endolithic fungi from Antarctica.</title>
        <authorList>
            <person name="Coleine C."/>
            <person name="Masonjones S."/>
            <person name="Stajich J.E."/>
        </authorList>
    </citation>
    <scope>NUCLEOTIDE SEQUENCE [LARGE SCALE GENOMIC DNA]</scope>
    <source>
        <strain evidence="3 4">CCFEE 6315</strain>
    </source>
</reference>